<name>A0ABY7D9Z9_MYAAR</name>
<keyword evidence="2" id="KW-0732">Signal</keyword>
<dbReference type="EMBL" id="CP111012">
    <property type="protein sequence ID" value="WAQ93555.1"/>
    <property type="molecule type" value="Genomic_DNA"/>
</dbReference>
<feature type="chain" id="PRO_5045897591" evidence="2">
    <location>
        <begin position="21"/>
        <end position="239"/>
    </location>
</feature>
<feature type="coiled-coil region" evidence="1">
    <location>
        <begin position="42"/>
        <end position="69"/>
    </location>
</feature>
<reference evidence="3" key="1">
    <citation type="submission" date="2022-11" db="EMBL/GenBank/DDBJ databases">
        <title>Centuries of genome instability and evolution in soft-shell clam transmissible cancer (bioRxiv).</title>
        <authorList>
            <person name="Hart S.F.M."/>
            <person name="Yonemitsu M.A."/>
            <person name="Giersch R.M."/>
            <person name="Beal B.F."/>
            <person name="Arriagada G."/>
            <person name="Davis B.W."/>
            <person name="Ostrander E.A."/>
            <person name="Goff S.P."/>
            <person name="Metzger M.J."/>
        </authorList>
    </citation>
    <scope>NUCLEOTIDE SEQUENCE</scope>
    <source>
        <strain evidence="3">MELC-2E11</strain>
        <tissue evidence="3">Siphon/mantle</tissue>
    </source>
</reference>
<keyword evidence="1" id="KW-0175">Coiled coil</keyword>
<dbReference type="PANTHER" id="PTHR24024:SF18">
    <property type="entry name" value="SHORT-CHAIN COLLAGEN C4-LIKE"/>
    <property type="match status" value="1"/>
</dbReference>
<keyword evidence="4" id="KW-1185">Reference proteome</keyword>
<dbReference type="PANTHER" id="PTHR24024">
    <property type="entry name" value="PULMONARY SURFACTANT-ASSOCIATED PROTEIN A"/>
    <property type="match status" value="1"/>
</dbReference>
<evidence type="ECO:0000256" key="1">
    <source>
        <dbReference type="SAM" id="Coils"/>
    </source>
</evidence>
<proteinExistence type="predicted"/>
<evidence type="ECO:0000313" key="4">
    <source>
        <dbReference type="Proteomes" id="UP001164746"/>
    </source>
</evidence>
<gene>
    <name evidence="3" type="ORF">MAR_006026</name>
</gene>
<dbReference type="Proteomes" id="UP001164746">
    <property type="component" value="Chromosome 1"/>
</dbReference>
<evidence type="ECO:0000313" key="3">
    <source>
        <dbReference type="EMBL" id="WAQ93555.1"/>
    </source>
</evidence>
<dbReference type="InterPro" id="IPR051077">
    <property type="entry name" value="Ca-dependent_lectin"/>
</dbReference>
<sequence>MRVLTYIFLSVVLCMGLGHGDYIVHDHHEDNYGALINFIINNYKYNETISELISKVQSLERQMAQLLSSTGYMAGLYFVPPTTTQNQEAGRGGNYLCLPYNPSWNYYSDKENGNLKLTGVEYGMYAHLSDISNFFGSNIRGQQAPCSVCRSLRSQVMIPGRSGCYDGWTMEYSGYLVYAQPDYNEGTEFVCLDLRPEHAGGSTNYEAKNRIFLVEANSEFGLDDSYPNGREIACVICSI</sequence>
<accession>A0ABY7D9Z9</accession>
<evidence type="ECO:0000256" key="2">
    <source>
        <dbReference type="SAM" id="SignalP"/>
    </source>
</evidence>
<organism evidence="3 4">
    <name type="scientific">Mya arenaria</name>
    <name type="common">Soft-shell clam</name>
    <dbReference type="NCBI Taxonomy" id="6604"/>
    <lineage>
        <taxon>Eukaryota</taxon>
        <taxon>Metazoa</taxon>
        <taxon>Spiralia</taxon>
        <taxon>Lophotrochozoa</taxon>
        <taxon>Mollusca</taxon>
        <taxon>Bivalvia</taxon>
        <taxon>Autobranchia</taxon>
        <taxon>Heteroconchia</taxon>
        <taxon>Euheterodonta</taxon>
        <taxon>Imparidentia</taxon>
        <taxon>Neoheterodontei</taxon>
        <taxon>Myida</taxon>
        <taxon>Myoidea</taxon>
        <taxon>Myidae</taxon>
        <taxon>Mya</taxon>
    </lineage>
</organism>
<feature type="signal peptide" evidence="2">
    <location>
        <begin position="1"/>
        <end position="20"/>
    </location>
</feature>
<protein>
    <submittedName>
        <fullName evidence="3">Uncharacterized protein</fullName>
    </submittedName>
</protein>